<evidence type="ECO:0000256" key="1">
    <source>
        <dbReference type="SAM" id="MobiDB-lite"/>
    </source>
</evidence>
<dbReference type="Proteomes" id="UP000823749">
    <property type="component" value="Chromosome 1"/>
</dbReference>
<accession>A0AAV6LML0</accession>
<feature type="region of interest" description="Disordered" evidence="1">
    <location>
        <begin position="46"/>
        <end position="74"/>
    </location>
</feature>
<evidence type="ECO:0000259" key="3">
    <source>
        <dbReference type="Pfam" id="PF03101"/>
    </source>
</evidence>
<organism evidence="4 5">
    <name type="scientific">Rhododendron griersonianum</name>
    <dbReference type="NCBI Taxonomy" id="479676"/>
    <lineage>
        <taxon>Eukaryota</taxon>
        <taxon>Viridiplantae</taxon>
        <taxon>Streptophyta</taxon>
        <taxon>Embryophyta</taxon>
        <taxon>Tracheophyta</taxon>
        <taxon>Spermatophyta</taxon>
        <taxon>Magnoliopsida</taxon>
        <taxon>eudicotyledons</taxon>
        <taxon>Gunneridae</taxon>
        <taxon>Pentapetalae</taxon>
        <taxon>asterids</taxon>
        <taxon>Ericales</taxon>
        <taxon>Ericaceae</taxon>
        <taxon>Ericoideae</taxon>
        <taxon>Rhodoreae</taxon>
        <taxon>Rhododendron</taxon>
    </lineage>
</organism>
<feature type="domain" description="FAR1" evidence="3">
    <location>
        <begin position="101"/>
        <end position="155"/>
    </location>
</feature>
<feature type="chain" id="PRO_5043966810" description="FAR1 domain-containing protein" evidence="2">
    <location>
        <begin position="18"/>
        <end position="179"/>
    </location>
</feature>
<dbReference type="PANTHER" id="PTHR46328:SF14">
    <property type="entry name" value="FAR-RED IMPAIRED RESPONSIVE (FAR1) FAMILY PROTEIN"/>
    <property type="match status" value="1"/>
</dbReference>
<name>A0AAV6LML0_9ERIC</name>
<dbReference type="InterPro" id="IPR004330">
    <property type="entry name" value="FAR1_DNA_bnd_dom"/>
</dbReference>
<reference evidence="4" key="1">
    <citation type="submission" date="2020-08" db="EMBL/GenBank/DDBJ databases">
        <title>Plant Genome Project.</title>
        <authorList>
            <person name="Zhang R.-G."/>
        </authorList>
    </citation>
    <scope>NUCLEOTIDE SEQUENCE</scope>
    <source>
        <strain evidence="4">WSP0</strain>
        <tissue evidence="4">Leaf</tissue>
    </source>
</reference>
<evidence type="ECO:0000313" key="4">
    <source>
        <dbReference type="EMBL" id="KAG5565924.1"/>
    </source>
</evidence>
<dbReference type="EMBL" id="JACTNZ010000001">
    <property type="protein sequence ID" value="KAG5565924.1"/>
    <property type="molecule type" value="Genomic_DNA"/>
</dbReference>
<proteinExistence type="predicted"/>
<gene>
    <name evidence="4" type="ORF">RHGRI_001746</name>
</gene>
<dbReference type="Pfam" id="PF03101">
    <property type="entry name" value="FAR1"/>
    <property type="match status" value="1"/>
</dbReference>
<feature type="signal peptide" evidence="2">
    <location>
        <begin position="1"/>
        <end position="17"/>
    </location>
</feature>
<protein>
    <recommendedName>
        <fullName evidence="3">FAR1 domain-containing protein</fullName>
    </recommendedName>
</protein>
<keyword evidence="5" id="KW-1185">Reference proteome</keyword>
<keyword evidence="2" id="KW-0732">Signal</keyword>
<sequence>MSILIVLAFLFKRRWKASVDKVIQAGNIGICLSCVSYDWESTSESESWSSREDSHSNTFGGNDVEGEGEGSVSSVDDSLRLLNDTEIVQMKFVSEEEAGLFYNAYAKAMGFNVCKHKSKPHRGNEGYVKWRAWVCSREGQRNKKHLQRTDRKQRLSHDVRTLPKSSDFFSRVYPLERSN</sequence>
<dbReference type="PANTHER" id="PTHR46328">
    <property type="entry name" value="FAR-RED IMPAIRED RESPONSIVE (FAR1) FAMILY PROTEIN-RELATED"/>
    <property type="match status" value="1"/>
</dbReference>
<dbReference type="AlphaFoldDB" id="A0AAV6LML0"/>
<comment type="caution">
    <text evidence="4">The sequence shown here is derived from an EMBL/GenBank/DDBJ whole genome shotgun (WGS) entry which is preliminary data.</text>
</comment>
<evidence type="ECO:0000256" key="2">
    <source>
        <dbReference type="SAM" id="SignalP"/>
    </source>
</evidence>
<evidence type="ECO:0000313" key="5">
    <source>
        <dbReference type="Proteomes" id="UP000823749"/>
    </source>
</evidence>